<dbReference type="PANTHER" id="PTHR22602:SF0">
    <property type="entry name" value="TRANSFERASE CAF17, MITOCHONDRIAL-RELATED"/>
    <property type="match status" value="1"/>
</dbReference>
<keyword evidence="2" id="KW-1185">Reference proteome</keyword>
<dbReference type="Gene3D" id="3.30.1360.120">
    <property type="entry name" value="Probable tRNA modification gtpase trme, domain 1"/>
    <property type="match status" value="1"/>
</dbReference>
<dbReference type="AlphaFoldDB" id="A0A9W7CKV8"/>
<dbReference type="PANTHER" id="PTHR22602">
    <property type="entry name" value="TRANSFERASE CAF17, MITOCHONDRIAL-RELATED"/>
    <property type="match status" value="1"/>
</dbReference>
<sequence length="143" mass="15507">MKHVARRGDALYGGFLSTKGRVVGDCTVLQLADDAFLLDYDEGVADALAKHWKRYKLRMKLKIEDKTDAFALYASVPAAVDDAHAALPPSASALDELRALNPGDKAVVYADPRGEHFGVRAVVPIDATRKNKLLGSSERRASV</sequence>
<name>A0A9W7CKV8_9STRA</name>
<gene>
    <name evidence="1" type="ORF">Pfra01_000809600</name>
</gene>
<dbReference type="GO" id="GO:0005759">
    <property type="term" value="C:mitochondrial matrix"/>
    <property type="evidence" value="ECO:0007669"/>
    <property type="project" value="TreeGrafter"/>
</dbReference>
<reference evidence="1" key="1">
    <citation type="submission" date="2023-04" db="EMBL/GenBank/DDBJ databases">
        <title>Phytophthora fragariaefolia NBRC 109709.</title>
        <authorList>
            <person name="Ichikawa N."/>
            <person name="Sato H."/>
            <person name="Tonouchi N."/>
        </authorList>
    </citation>
    <scope>NUCLEOTIDE SEQUENCE</scope>
    <source>
        <strain evidence="1">NBRC 109709</strain>
    </source>
</reference>
<proteinExistence type="predicted"/>
<evidence type="ECO:0000313" key="1">
    <source>
        <dbReference type="EMBL" id="GMF33116.1"/>
    </source>
</evidence>
<dbReference type="OrthoDB" id="191995at2759"/>
<dbReference type="InterPro" id="IPR027266">
    <property type="entry name" value="TrmE/GcvT-like"/>
</dbReference>
<dbReference type="InterPro" id="IPR045179">
    <property type="entry name" value="YgfZ/GcvT"/>
</dbReference>
<organism evidence="1 2">
    <name type="scientific">Phytophthora fragariaefolia</name>
    <dbReference type="NCBI Taxonomy" id="1490495"/>
    <lineage>
        <taxon>Eukaryota</taxon>
        <taxon>Sar</taxon>
        <taxon>Stramenopiles</taxon>
        <taxon>Oomycota</taxon>
        <taxon>Peronosporomycetes</taxon>
        <taxon>Peronosporales</taxon>
        <taxon>Peronosporaceae</taxon>
        <taxon>Phytophthora</taxon>
    </lineage>
</organism>
<comment type="caution">
    <text evidence="1">The sequence shown here is derived from an EMBL/GenBank/DDBJ whole genome shotgun (WGS) entry which is preliminary data.</text>
</comment>
<evidence type="ECO:0000313" key="2">
    <source>
        <dbReference type="Proteomes" id="UP001165121"/>
    </source>
</evidence>
<dbReference type="GO" id="GO:0016226">
    <property type="term" value="P:iron-sulfur cluster assembly"/>
    <property type="evidence" value="ECO:0007669"/>
    <property type="project" value="TreeGrafter"/>
</dbReference>
<protein>
    <submittedName>
        <fullName evidence="1">Unnamed protein product</fullName>
    </submittedName>
</protein>
<accession>A0A9W7CKV8</accession>
<dbReference type="Proteomes" id="UP001165121">
    <property type="component" value="Unassembled WGS sequence"/>
</dbReference>
<dbReference type="SUPFAM" id="SSF103025">
    <property type="entry name" value="Folate-binding domain"/>
    <property type="match status" value="1"/>
</dbReference>
<dbReference type="EMBL" id="BSXT01000729">
    <property type="protein sequence ID" value="GMF33116.1"/>
    <property type="molecule type" value="Genomic_DNA"/>
</dbReference>